<dbReference type="STRING" id="648757.Rvan_1161"/>
<dbReference type="KEGG" id="rva:Rvan_1161"/>
<dbReference type="AlphaFoldDB" id="E3I4B7"/>
<evidence type="ECO:0000313" key="1">
    <source>
        <dbReference type="EMBL" id="ADP70432.1"/>
    </source>
</evidence>
<dbReference type="Proteomes" id="UP000001399">
    <property type="component" value="Chromosome"/>
</dbReference>
<dbReference type="HOGENOM" id="CLU_2208049_0_0_5"/>
<reference evidence="2" key="1">
    <citation type="journal article" date="2011" name="J. Bacteriol.">
        <title>Genome sequences of eight morphologically diverse alphaproteobacteria.</title>
        <authorList>
            <consortium name="US DOE Joint Genome Institute"/>
            <person name="Brown P.J."/>
            <person name="Kysela D.T."/>
            <person name="Buechlein A."/>
            <person name="Hemmerich C."/>
            <person name="Brun Y.V."/>
        </authorList>
    </citation>
    <scope>NUCLEOTIDE SEQUENCE [LARGE SCALE GENOMIC DNA]</scope>
    <source>
        <strain evidence="2">ATCC 17100 / ATH 3.1.1 / DSM 162 / LMG 4299</strain>
    </source>
</reference>
<keyword evidence="2" id="KW-1185">Reference proteome</keyword>
<name>E3I4B7_RHOVT</name>
<protein>
    <submittedName>
        <fullName evidence="1">Uncharacterized protein</fullName>
    </submittedName>
</protein>
<dbReference type="EMBL" id="CP002292">
    <property type="protein sequence ID" value="ADP70432.1"/>
    <property type="molecule type" value="Genomic_DNA"/>
</dbReference>
<proteinExistence type="predicted"/>
<organism evidence="1 2">
    <name type="scientific">Rhodomicrobium vannielii (strain ATCC 17100 / DSM 162 / LMG 4299 / NCIMB 10020 / ATH 3.1.1)</name>
    <dbReference type="NCBI Taxonomy" id="648757"/>
    <lineage>
        <taxon>Bacteria</taxon>
        <taxon>Pseudomonadati</taxon>
        <taxon>Pseudomonadota</taxon>
        <taxon>Alphaproteobacteria</taxon>
        <taxon>Hyphomicrobiales</taxon>
        <taxon>Hyphomicrobiaceae</taxon>
        <taxon>Rhodomicrobium</taxon>
    </lineage>
</organism>
<sequence length="107" mass="11992">MYQFAYSFICEEPTSQDVPTARKLANAVELFDATNGAAMPQHHRHEALSEFRRIWVAVADQLPAGGPDARHDAAEVKTAILEEVERRRFSRAQKMLASRFFSGSGVQ</sequence>
<gene>
    <name evidence="1" type="ordered locus">Rvan_1161</name>
</gene>
<evidence type="ECO:0000313" key="2">
    <source>
        <dbReference type="Proteomes" id="UP000001399"/>
    </source>
</evidence>
<accession>E3I4B7</accession>